<feature type="compositionally biased region" description="Gly residues" evidence="1">
    <location>
        <begin position="778"/>
        <end position="794"/>
    </location>
</feature>
<dbReference type="HOGENOM" id="CLU_351316_0_0_1"/>
<dbReference type="EMBL" id="JMSN01000002">
    <property type="protein sequence ID" value="KDN53405.1"/>
    <property type="molecule type" value="Genomic_DNA"/>
</dbReference>
<evidence type="ECO:0000256" key="2">
    <source>
        <dbReference type="SAM" id="SignalP"/>
    </source>
</evidence>
<keyword evidence="4" id="KW-1185">Reference proteome</keyword>
<comment type="caution">
    <text evidence="3">The sequence shown here is derived from an EMBL/GenBank/DDBJ whole genome shotgun (WGS) entry which is preliminary data.</text>
</comment>
<feature type="signal peptide" evidence="2">
    <location>
        <begin position="1"/>
        <end position="22"/>
    </location>
</feature>
<evidence type="ECO:0000313" key="3">
    <source>
        <dbReference type="EMBL" id="KDN53405.1"/>
    </source>
</evidence>
<feature type="compositionally biased region" description="Gly residues" evidence="1">
    <location>
        <begin position="681"/>
        <end position="695"/>
    </location>
</feature>
<dbReference type="GeneID" id="25267735"/>
<organism evidence="3 4">
    <name type="scientific">Tilletiaria anomala (strain ATCC 24038 / CBS 436.72 / UBC 951)</name>
    <dbReference type="NCBI Taxonomy" id="1037660"/>
    <lineage>
        <taxon>Eukaryota</taxon>
        <taxon>Fungi</taxon>
        <taxon>Dikarya</taxon>
        <taxon>Basidiomycota</taxon>
        <taxon>Ustilaginomycotina</taxon>
        <taxon>Exobasidiomycetes</taxon>
        <taxon>Georgefischeriales</taxon>
        <taxon>Tilletiariaceae</taxon>
        <taxon>Tilletiaria</taxon>
    </lineage>
</organism>
<accession>A0A066WRX3</accession>
<dbReference type="AlphaFoldDB" id="A0A066WRX3"/>
<feature type="region of interest" description="Disordered" evidence="1">
    <location>
        <begin position="617"/>
        <end position="717"/>
    </location>
</feature>
<name>A0A066WRX3_TILAU</name>
<protein>
    <submittedName>
        <fullName evidence="3">Uncharacterized protein</fullName>
    </submittedName>
</protein>
<gene>
    <name evidence="3" type="ORF">K437DRAFT_70381</name>
</gene>
<dbReference type="RefSeq" id="XP_013246244.1">
    <property type="nucleotide sequence ID" value="XM_013390790.1"/>
</dbReference>
<evidence type="ECO:0000313" key="4">
    <source>
        <dbReference type="Proteomes" id="UP000027361"/>
    </source>
</evidence>
<feature type="region of interest" description="Disordered" evidence="1">
    <location>
        <begin position="195"/>
        <end position="270"/>
    </location>
</feature>
<evidence type="ECO:0000256" key="1">
    <source>
        <dbReference type="SAM" id="MobiDB-lite"/>
    </source>
</evidence>
<feature type="chain" id="PRO_5001633189" evidence="2">
    <location>
        <begin position="23"/>
        <end position="801"/>
    </location>
</feature>
<sequence>MKVSTAFVALAVGAASPLFVSASPVPAGDQSPSLAGSPVGFGSVPDTGVFPSTGGVHPDDLVDQAEAHKPSVNAPTASKASKAARGLLSVNGSSSGKNPNAGLGLLGLGSASNVVSGAGISEGTVGGAEKNLGGLINLSHVNGVASGKVPTSKAPSLLDVDGPKNGQDAHTLQATLNLCSLLGINCPTHVPIRVKGTSGGKHHGDNKKYSGSGKKSGGSGKHSAGSGKHSTGSGKKSSGGKKTNNKSASGKTQINNHVGQHGGSAVAGNGGTANGGKADCSVSGGLIGLSALNFNSCNGGLGGSALGGNAIGGAGGETISKLLGRDATDVLSNVVNSQHIPVNARAIPAGIPAGVPAGVASGVPASIPAGVPATGVPSTSAPQQAHTQAPLSERANEFDAAIDTSAINAPALNSRSLALGGSAISGNGGSAKGGASDSSISNALIGIDALNFGSNNGGAGGLANAGKAIGGKGGKKITIHHNSRDVAADAAADAAQVEQIVNTRDFQLDDNADGLSSSYDARAVNIQTNAEGTEYHFDARDDNFEVNVDVPQQSSQRRALPVDPAAGASPVLAQFNNAAKPYVQVGHRDLTLGAEFGDSSSAPTARDIAYSVAKSGDGYAASETDGTRDTSATIARRHDTTVHEAVTGTDVDINNVEKRTWQNQQDNHGKASHGRVTIANGGNGGNAKSGNGGQANGNASNKGHTGSGAGRGKQAYHSNTHGRFQTITTDNGLITINMEDLEAFLGEQLLGYLATHSQKSGKHYFVASNLRQSNQNSGNGGSANSGPARGGDGGNVNISEH</sequence>
<dbReference type="InParanoid" id="A0A066WRX3"/>
<reference evidence="3 4" key="1">
    <citation type="submission" date="2014-05" db="EMBL/GenBank/DDBJ databases">
        <title>Draft genome sequence of a rare smut relative, Tilletiaria anomala UBC 951.</title>
        <authorList>
            <consortium name="DOE Joint Genome Institute"/>
            <person name="Toome M."/>
            <person name="Kuo A."/>
            <person name="Henrissat B."/>
            <person name="Lipzen A."/>
            <person name="Tritt A."/>
            <person name="Yoshinaga Y."/>
            <person name="Zane M."/>
            <person name="Barry K."/>
            <person name="Grigoriev I.V."/>
            <person name="Spatafora J.W."/>
            <person name="Aimea M.C."/>
        </authorList>
    </citation>
    <scope>NUCLEOTIDE SEQUENCE [LARGE SCALE GENOMIC DNA]</scope>
    <source>
        <strain evidence="3 4">UBC 951</strain>
    </source>
</reference>
<proteinExistence type="predicted"/>
<keyword evidence="2" id="KW-0732">Signal</keyword>
<dbReference type="Proteomes" id="UP000027361">
    <property type="component" value="Unassembled WGS sequence"/>
</dbReference>
<feature type="compositionally biased region" description="Low complexity" evidence="1">
    <location>
        <begin position="221"/>
        <end position="251"/>
    </location>
</feature>
<feature type="region of interest" description="Disordered" evidence="1">
    <location>
        <begin position="772"/>
        <end position="801"/>
    </location>
</feature>